<dbReference type="Proteomes" id="UP000827976">
    <property type="component" value="Chromosome 1"/>
</dbReference>
<proteinExistence type="predicted"/>
<keyword evidence="2" id="KW-1185">Reference proteome</keyword>
<comment type="caution">
    <text evidence="1">The sequence shown here is derived from an EMBL/GenBank/DDBJ whole genome shotgun (WGS) entry which is preliminary data.</text>
</comment>
<dbReference type="EMBL" id="CM037011">
    <property type="protein sequence ID" value="KAH7692231.1"/>
    <property type="molecule type" value="Genomic_DNA"/>
</dbReference>
<reference evidence="2" key="1">
    <citation type="journal article" date="2022" name="Nat. Commun.">
        <title>Chromosome evolution and the genetic basis of agronomically important traits in greater yam.</title>
        <authorList>
            <person name="Bredeson J.V."/>
            <person name="Lyons J.B."/>
            <person name="Oniyinde I.O."/>
            <person name="Okereke N.R."/>
            <person name="Kolade O."/>
            <person name="Nnabue I."/>
            <person name="Nwadili C.O."/>
            <person name="Hribova E."/>
            <person name="Parker M."/>
            <person name="Nwogha J."/>
            <person name="Shu S."/>
            <person name="Carlson J."/>
            <person name="Kariba R."/>
            <person name="Muthemba S."/>
            <person name="Knop K."/>
            <person name="Barton G.J."/>
            <person name="Sherwood A.V."/>
            <person name="Lopez-Montes A."/>
            <person name="Asiedu R."/>
            <person name="Jamnadass R."/>
            <person name="Muchugi A."/>
            <person name="Goodstein D."/>
            <person name="Egesi C.N."/>
            <person name="Featherston J."/>
            <person name="Asfaw A."/>
            <person name="Simpson G.G."/>
            <person name="Dolezel J."/>
            <person name="Hendre P.S."/>
            <person name="Van Deynze A."/>
            <person name="Kumar P.L."/>
            <person name="Obidiegwu J.E."/>
            <person name="Bhattacharjee R."/>
            <person name="Rokhsar D.S."/>
        </authorList>
    </citation>
    <scope>NUCLEOTIDE SEQUENCE [LARGE SCALE GENOMIC DNA]</scope>
    <source>
        <strain evidence="2">cv. TDa95/00328</strain>
    </source>
</reference>
<organism evidence="1 2">
    <name type="scientific">Dioscorea alata</name>
    <name type="common">Purple yam</name>
    <dbReference type="NCBI Taxonomy" id="55571"/>
    <lineage>
        <taxon>Eukaryota</taxon>
        <taxon>Viridiplantae</taxon>
        <taxon>Streptophyta</taxon>
        <taxon>Embryophyta</taxon>
        <taxon>Tracheophyta</taxon>
        <taxon>Spermatophyta</taxon>
        <taxon>Magnoliopsida</taxon>
        <taxon>Liliopsida</taxon>
        <taxon>Dioscoreales</taxon>
        <taxon>Dioscoreaceae</taxon>
        <taxon>Dioscorea</taxon>
    </lineage>
</organism>
<name>A0ACB7WUG6_DIOAL</name>
<sequence length="117" mass="12308">MSPDIDSFVSVNSALSLFVMTADGTSMPLAGIGSVRTSRLSLSDVYHIPSLTLNLASVAQLCDSGLSVLFTSTNCYVQDPRSQKVIGSGRREGGLYVLDELKLSDVAASSVDLSSFV</sequence>
<accession>A0ACB7WUG6</accession>
<protein>
    <submittedName>
        <fullName evidence="1">Uncharacterized protein</fullName>
    </submittedName>
</protein>
<gene>
    <name evidence="1" type="ORF">IHE45_01G051500</name>
</gene>
<evidence type="ECO:0000313" key="1">
    <source>
        <dbReference type="EMBL" id="KAH7692231.1"/>
    </source>
</evidence>
<evidence type="ECO:0000313" key="2">
    <source>
        <dbReference type="Proteomes" id="UP000827976"/>
    </source>
</evidence>